<sequence length="563" mass="63453">MYDLAIRAKNYKCFKEETGFDSIRRVNLIIGRNNAGKSSLLDLIEIVVTKKYEVERSTWRENQRPQIIFEAVISENVTSQVFRSNTSGGVIGGNHGTYGENYVGRVLKWTKSGNGNNNAALLDCNDEGINPPLNNTGDYAQLLPNRMPIPLEGKTFRRLFAERNILPELAEPQNITIGNNGSGLTNAIQNFINRSNLPSDLVETSILDALNSIFAHDAVFTDIVCQLHEDNNWEIYLEEEFKGRIALSQSGSGLKTVMSVLACLILVPHLEEKPLSQYVFGFEELENNIHPALLRRLNDYIYNAAIEHEFLYFLTTHSNVLIDQFGKQSDAQIIHVTHVDSVATCATANTYIENNGILDDLDVRASDLLQANGIIWVEGPSDRIYLNKWISLWSDAELKEGTHYQIIFYGGRLLSHLNAEAPEDVESGISILNTNRNAIMLIDSDKRTQQDPINQTKQRIRDEFAAMKAHCWITKGKEIENYIPATVVDAFWSVSDSVQVDRYESFFEYLDNIVTGEGGKYNAKKPLLAEKLAPHMTIENLTEVLDLNENMVLVCDAIRSWNS</sequence>
<reference evidence="4" key="1">
    <citation type="journal article" date="2014" name="Environ. Microbiol.">
        <title>Comparative genomics of the marine bacterial genus Glaciecola reveals the high degree of genomic diversity and genomic characteristic for cold adaptation.</title>
        <authorList>
            <person name="Qin Q.L."/>
            <person name="Xie B.B."/>
            <person name="Yu Y."/>
            <person name="Shu Y.L."/>
            <person name="Rong J.C."/>
            <person name="Zhang Y.J."/>
            <person name="Zhao D.L."/>
            <person name="Chen X.L."/>
            <person name="Zhang X.Y."/>
            <person name="Chen B."/>
            <person name="Zhou B.C."/>
            <person name="Zhang Y.Z."/>
        </authorList>
    </citation>
    <scope>NUCLEOTIDE SEQUENCE [LARGE SCALE GENOMIC DNA]</scope>
    <source>
        <strain evidence="4">ACAM 615</strain>
    </source>
</reference>
<dbReference type="InterPro" id="IPR041685">
    <property type="entry name" value="AAA_GajA/Old/RecF-like"/>
</dbReference>
<feature type="domain" description="Endonuclease GajA/Old nuclease/RecF-like AAA" evidence="1">
    <location>
        <begin position="6"/>
        <end position="53"/>
    </location>
</feature>
<dbReference type="InterPro" id="IPR003959">
    <property type="entry name" value="ATPase_AAA_core"/>
</dbReference>
<dbReference type="InterPro" id="IPR051396">
    <property type="entry name" value="Bact_Antivir_Def_Nuclease"/>
</dbReference>
<dbReference type="OrthoDB" id="3322489at2"/>
<accession>K6YVA0</accession>
<evidence type="ECO:0000259" key="1">
    <source>
        <dbReference type="Pfam" id="PF13175"/>
    </source>
</evidence>
<dbReference type="Pfam" id="PF13175">
    <property type="entry name" value="AAA_15"/>
    <property type="match status" value="1"/>
</dbReference>
<evidence type="ECO:0000313" key="4">
    <source>
        <dbReference type="Proteomes" id="UP000006251"/>
    </source>
</evidence>
<dbReference type="STRING" id="1121922.GCA_000428905_01538"/>
<gene>
    <name evidence="3" type="ORF">GPAL_1017</name>
</gene>
<dbReference type="SUPFAM" id="SSF52540">
    <property type="entry name" value="P-loop containing nucleoside triphosphate hydrolases"/>
    <property type="match status" value="1"/>
</dbReference>
<name>K6YVA0_9ALTE</name>
<dbReference type="Pfam" id="PF13304">
    <property type="entry name" value="AAA_21"/>
    <property type="match status" value="1"/>
</dbReference>
<feature type="domain" description="ATPase AAA-type core" evidence="2">
    <location>
        <begin position="210"/>
        <end position="323"/>
    </location>
</feature>
<dbReference type="EMBL" id="BAEQ01000016">
    <property type="protein sequence ID" value="GAC27896.1"/>
    <property type="molecule type" value="Genomic_DNA"/>
</dbReference>
<evidence type="ECO:0000259" key="2">
    <source>
        <dbReference type="Pfam" id="PF13304"/>
    </source>
</evidence>
<dbReference type="AlphaFoldDB" id="K6YVA0"/>
<proteinExistence type="predicted"/>
<dbReference type="PANTHER" id="PTHR43581:SF4">
    <property type="entry name" value="ATP_GTP PHOSPHATASE"/>
    <property type="match status" value="1"/>
</dbReference>
<dbReference type="PANTHER" id="PTHR43581">
    <property type="entry name" value="ATP/GTP PHOSPHATASE"/>
    <property type="match status" value="1"/>
</dbReference>
<comment type="caution">
    <text evidence="3">The sequence shown here is derived from an EMBL/GenBank/DDBJ whole genome shotgun (WGS) entry which is preliminary data.</text>
</comment>
<dbReference type="Gene3D" id="3.40.50.300">
    <property type="entry name" value="P-loop containing nucleotide triphosphate hydrolases"/>
    <property type="match status" value="1"/>
</dbReference>
<protein>
    <submittedName>
        <fullName evidence="3">Uncharacterized protein</fullName>
    </submittedName>
</protein>
<dbReference type="RefSeq" id="WP_006009698.1">
    <property type="nucleotide sequence ID" value="NZ_BAEQ01000016.1"/>
</dbReference>
<dbReference type="InterPro" id="IPR027417">
    <property type="entry name" value="P-loop_NTPase"/>
</dbReference>
<evidence type="ECO:0000313" key="3">
    <source>
        <dbReference type="EMBL" id="GAC27896.1"/>
    </source>
</evidence>
<organism evidence="3 4">
    <name type="scientific">Brumicola pallidula DSM 14239 = ACAM 615</name>
    <dbReference type="NCBI Taxonomy" id="1121922"/>
    <lineage>
        <taxon>Bacteria</taxon>
        <taxon>Pseudomonadati</taxon>
        <taxon>Pseudomonadota</taxon>
        <taxon>Gammaproteobacteria</taxon>
        <taxon>Alteromonadales</taxon>
        <taxon>Alteromonadaceae</taxon>
        <taxon>Brumicola</taxon>
    </lineage>
</organism>
<dbReference type="Proteomes" id="UP000006251">
    <property type="component" value="Unassembled WGS sequence"/>
</dbReference>
<keyword evidence="4" id="KW-1185">Reference proteome</keyword>